<dbReference type="EMBL" id="BMEQ01000021">
    <property type="protein sequence ID" value="GGG65418.1"/>
    <property type="molecule type" value="Genomic_DNA"/>
</dbReference>
<gene>
    <name evidence="2" type="ORF">GCM10011374_31570</name>
</gene>
<proteinExistence type="predicted"/>
<dbReference type="PANTHER" id="PTHR12993">
    <property type="entry name" value="N-ACETYLGLUCOSAMINYL-PHOSPHATIDYLINOSITOL DE-N-ACETYLASE-RELATED"/>
    <property type="match status" value="1"/>
</dbReference>
<reference evidence="2" key="1">
    <citation type="journal article" date="2014" name="Int. J. Syst. Evol. Microbiol.">
        <title>Complete genome sequence of Corynebacterium casei LMG S-19264T (=DSM 44701T), isolated from a smear-ripened cheese.</title>
        <authorList>
            <consortium name="US DOE Joint Genome Institute (JGI-PGF)"/>
            <person name="Walter F."/>
            <person name="Albersmeier A."/>
            <person name="Kalinowski J."/>
            <person name="Ruckert C."/>
        </authorList>
    </citation>
    <scope>NUCLEOTIDE SEQUENCE</scope>
    <source>
        <strain evidence="2">CGMCC 1.12187</strain>
    </source>
</reference>
<dbReference type="SUPFAM" id="SSF102588">
    <property type="entry name" value="LmbE-like"/>
    <property type="match status" value="1"/>
</dbReference>
<organism evidence="2 3">
    <name type="scientific">Kocuria dechangensis</name>
    <dbReference type="NCBI Taxonomy" id="1176249"/>
    <lineage>
        <taxon>Bacteria</taxon>
        <taxon>Bacillati</taxon>
        <taxon>Actinomycetota</taxon>
        <taxon>Actinomycetes</taxon>
        <taxon>Micrococcales</taxon>
        <taxon>Micrococcaceae</taxon>
        <taxon>Kocuria</taxon>
    </lineage>
</organism>
<dbReference type="InterPro" id="IPR003737">
    <property type="entry name" value="GlcNAc_PI_deacetylase-related"/>
</dbReference>
<dbReference type="Gene3D" id="3.40.50.10320">
    <property type="entry name" value="LmbE-like"/>
    <property type="match status" value="1"/>
</dbReference>
<comment type="caution">
    <text evidence="2">The sequence shown here is derived from an EMBL/GenBank/DDBJ whole genome shotgun (WGS) entry which is preliminary data.</text>
</comment>
<dbReference type="Pfam" id="PF02585">
    <property type="entry name" value="PIG-L"/>
    <property type="match status" value="1"/>
</dbReference>
<dbReference type="AlphaFoldDB" id="A0A917H2F7"/>
<evidence type="ECO:0000256" key="1">
    <source>
        <dbReference type="ARBA" id="ARBA00022833"/>
    </source>
</evidence>
<name>A0A917H2F7_9MICC</name>
<dbReference type="Proteomes" id="UP000638848">
    <property type="component" value="Unassembled WGS sequence"/>
</dbReference>
<sequence>MMGDMAETPLLPLDETWQRALVVVAHPDDMEFGAAAAVARWTGQGKEVVYCLVTSGEAGIDGMEPQRSGPLREDEQRESCRIVGVDQVEFLRLPDGVLEYGIALRRRIAEVVRRHRPDVVITNNFRDTWDNATNLNQADHIAVGRATLDAARDAGNRWIFPEQVEAGLAPWPDVVAVWAAASPDSRHAVDVTDTFDAGVASLRAHHAYLEGLGWADFDPDAFLRDSALATGERAGVPLASAFEVLPLRWGGTED</sequence>
<evidence type="ECO:0000313" key="3">
    <source>
        <dbReference type="Proteomes" id="UP000638848"/>
    </source>
</evidence>
<evidence type="ECO:0000313" key="2">
    <source>
        <dbReference type="EMBL" id="GGG65418.1"/>
    </source>
</evidence>
<keyword evidence="3" id="KW-1185">Reference proteome</keyword>
<dbReference type="GO" id="GO:0016137">
    <property type="term" value="P:glycoside metabolic process"/>
    <property type="evidence" value="ECO:0007669"/>
    <property type="project" value="UniProtKB-ARBA"/>
</dbReference>
<dbReference type="InterPro" id="IPR024078">
    <property type="entry name" value="LmbE-like_dom_sf"/>
</dbReference>
<protein>
    <submittedName>
        <fullName evidence="2">GlcNAc-PI de-N-acetylase</fullName>
    </submittedName>
</protein>
<accession>A0A917H2F7</accession>
<reference evidence="2" key="2">
    <citation type="submission" date="2020-09" db="EMBL/GenBank/DDBJ databases">
        <authorList>
            <person name="Sun Q."/>
            <person name="Zhou Y."/>
        </authorList>
    </citation>
    <scope>NUCLEOTIDE SEQUENCE</scope>
    <source>
        <strain evidence="2">CGMCC 1.12187</strain>
    </source>
</reference>
<dbReference type="GO" id="GO:0016811">
    <property type="term" value="F:hydrolase activity, acting on carbon-nitrogen (but not peptide) bonds, in linear amides"/>
    <property type="evidence" value="ECO:0007669"/>
    <property type="project" value="TreeGrafter"/>
</dbReference>
<dbReference type="PANTHER" id="PTHR12993:SF28">
    <property type="entry name" value="LMBE FAMILY PROTEIN"/>
    <property type="match status" value="1"/>
</dbReference>
<keyword evidence="1" id="KW-0862">Zinc</keyword>